<evidence type="ECO:0000256" key="10">
    <source>
        <dbReference type="SAM" id="MobiDB-lite"/>
    </source>
</evidence>
<keyword evidence="2" id="KW-0479">Metal-binding</keyword>
<dbReference type="PANTHER" id="PTHR26374">
    <property type="entry name" value="ZINC FINGER PROTEIN ZAT5"/>
    <property type="match status" value="1"/>
</dbReference>
<evidence type="ECO:0000256" key="5">
    <source>
        <dbReference type="ARBA" id="ARBA00022833"/>
    </source>
</evidence>
<evidence type="ECO:0000256" key="2">
    <source>
        <dbReference type="ARBA" id="ARBA00022723"/>
    </source>
</evidence>
<evidence type="ECO:0000256" key="4">
    <source>
        <dbReference type="ARBA" id="ARBA00022771"/>
    </source>
</evidence>
<dbReference type="InterPro" id="IPR013087">
    <property type="entry name" value="Znf_C2H2_type"/>
</dbReference>
<evidence type="ECO:0000256" key="3">
    <source>
        <dbReference type="ARBA" id="ARBA00022737"/>
    </source>
</evidence>
<evidence type="ECO:0000256" key="1">
    <source>
        <dbReference type="ARBA" id="ARBA00004123"/>
    </source>
</evidence>
<dbReference type="Proteomes" id="UP001632038">
    <property type="component" value="Unassembled WGS sequence"/>
</dbReference>
<keyword evidence="8" id="KW-0539">Nucleus</keyword>
<name>A0ABD3E672_9LAMI</name>
<proteinExistence type="predicted"/>
<dbReference type="PANTHER" id="PTHR26374:SF378">
    <property type="entry name" value="C2H2-TYPE ZINC FINGER FAMILY PROTEIN"/>
    <property type="match status" value="1"/>
</dbReference>
<dbReference type="Pfam" id="PF13912">
    <property type="entry name" value="zf-C2H2_6"/>
    <property type="match status" value="2"/>
</dbReference>
<feature type="region of interest" description="Disordered" evidence="10">
    <location>
        <begin position="1"/>
        <end position="22"/>
    </location>
</feature>
<dbReference type="SUPFAM" id="SSF57667">
    <property type="entry name" value="beta-beta-alpha zinc fingers"/>
    <property type="match status" value="1"/>
</dbReference>
<evidence type="ECO:0000313" key="12">
    <source>
        <dbReference type="EMBL" id="KAL3649649.1"/>
    </source>
</evidence>
<reference evidence="13" key="1">
    <citation type="journal article" date="2024" name="IScience">
        <title>Strigolactones Initiate the Formation of Haustorium-like Structures in Castilleja.</title>
        <authorList>
            <person name="Buerger M."/>
            <person name="Peterson D."/>
            <person name="Chory J."/>
        </authorList>
    </citation>
    <scope>NUCLEOTIDE SEQUENCE [LARGE SCALE GENOMIC DNA]</scope>
</reference>
<feature type="domain" description="C2H2-type" evidence="11">
    <location>
        <begin position="108"/>
        <end position="135"/>
    </location>
</feature>
<dbReference type="PROSITE" id="PS00028">
    <property type="entry name" value="ZINC_FINGER_C2H2_1"/>
    <property type="match status" value="2"/>
</dbReference>
<keyword evidence="3" id="KW-0677">Repeat</keyword>
<evidence type="ECO:0000259" key="11">
    <source>
        <dbReference type="PROSITE" id="PS50157"/>
    </source>
</evidence>
<protein>
    <recommendedName>
        <fullName evidence="11">C2H2-type domain-containing protein</fullName>
    </recommendedName>
</protein>
<feature type="region of interest" description="Disordered" evidence="10">
    <location>
        <begin position="124"/>
        <end position="145"/>
    </location>
</feature>
<comment type="caution">
    <text evidence="12">The sequence shown here is derived from an EMBL/GenBank/DDBJ whole genome shotgun (WGS) entry which is preliminary data.</text>
</comment>
<dbReference type="AlphaFoldDB" id="A0ABD3E672"/>
<dbReference type="Gene3D" id="3.30.160.60">
    <property type="entry name" value="Classic Zinc Finger"/>
    <property type="match status" value="1"/>
</dbReference>
<organism evidence="12 13">
    <name type="scientific">Castilleja foliolosa</name>
    <dbReference type="NCBI Taxonomy" id="1961234"/>
    <lineage>
        <taxon>Eukaryota</taxon>
        <taxon>Viridiplantae</taxon>
        <taxon>Streptophyta</taxon>
        <taxon>Embryophyta</taxon>
        <taxon>Tracheophyta</taxon>
        <taxon>Spermatophyta</taxon>
        <taxon>Magnoliopsida</taxon>
        <taxon>eudicotyledons</taxon>
        <taxon>Gunneridae</taxon>
        <taxon>Pentapetalae</taxon>
        <taxon>asterids</taxon>
        <taxon>lamiids</taxon>
        <taxon>Lamiales</taxon>
        <taxon>Orobanchaceae</taxon>
        <taxon>Pedicularideae</taxon>
        <taxon>Castillejinae</taxon>
        <taxon>Castilleja</taxon>
    </lineage>
</organism>
<dbReference type="SMART" id="SM00355">
    <property type="entry name" value="ZnF_C2H2"/>
    <property type="match status" value="2"/>
</dbReference>
<dbReference type="EMBL" id="JAVIJP010000007">
    <property type="protein sequence ID" value="KAL3649649.1"/>
    <property type="molecule type" value="Genomic_DNA"/>
</dbReference>
<dbReference type="GO" id="GO:0008270">
    <property type="term" value="F:zinc ion binding"/>
    <property type="evidence" value="ECO:0007669"/>
    <property type="project" value="UniProtKB-KW"/>
</dbReference>
<evidence type="ECO:0000256" key="9">
    <source>
        <dbReference type="PROSITE-ProRule" id="PRU00042"/>
    </source>
</evidence>
<accession>A0ABD3E672</accession>
<evidence type="ECO:0000256" key="6">
    <source>
        <dbReference type="ARBA" id="ARBA00023015"/>
    </source>
</evidence>
<keyword evidence="6" id="KW-0805">Transcription regulation</keyword>
<keyword evidence="7" id="KW-0804">Transcription</keyword>
<dbReference type="GO" id="GO:0005634">
    <property type="term" value="C:nucleus"/>
    <property type="evidence" value="ECO:0007669"/>
    <property type="project" value="UniProtKB-SubCell"/>
</dbReference>
<gene>
    <name evidence="12" type="ORF">CASFOL_006052</name>
</gene>
<keyword evidence="13" id="KW-1185">Reference proteome</keyword>
<dbReference type="InterPro" id="IPR036236">
    <property type="entry name" value="Znf_C2H2_sf"/>
</dbReference>
<feature type="domain" description="C2H2-type" evidence="11">
    <location>
        <begin position="179"/>
        <end position="201"/>
    </location>
</feature>
<keyword evidence="5" id="KW-0862">Zinc</keyword>
<comment type="subcellular location">
    <subcellularLocation>
        <location evidence="1">Nucleus</location>
    </subcellularLocation>
</comment>
<keyword evidence="4 9" id="KW-0863">Zinc-finger</keyword>
<evidence type="ECO:0000313" key="13">
    <source>
        <dbReference type="Proteomes" id="UP001632038"/>
    </source>
</evidence>
<sequence length="261" mass="28707">MEAVEVLAAAAPPPPHHNNVDLSPIIAKGKRTKRQRPHSPIPFSITITTQNNVNENDNENDHDWSPTASDESTTTEEVDTAKCLVLMSQGYFSTTPPDEPSKHNTGVYTCKTCTRSFPSFQALGGHRASHKKPRNEKVDFPSPSSLKKKMSFNSLSLQLSNNTAFSANLMKSSPSPRIHECSYCGAEFTSGQALGGHMRKHRAGPVARLPEMIVEEVGPEESKKPISKIGLSLDLNLPAPEVEKEKSFRPGFSHHYYSTID</sequence>
<evidence type="ECO:0000256" key="7">
    <source>
        <dbReference type="ARBA" id="ARBA00023163"/>
    </source>
</evidence>
<evidence type="ECO:0000256" key="8">
    <source>
        <dbReference type="ARBA" id="ARBA00023242"/>
    </source>
</evidence>
<feature type="region of interest" description="Disordered" evidence="10">
    <location>
        <begin position="49"/>
        <end position="77"/>
    </location>
</feature>
<dbReference type="PROSITE" id="PS50157">
    <property type="entry name" value="ZINC_FINGER_C2H2_2"/>
    <property type="match status" value="2"/>
</dbReference>